<dbReference type="Pfam" id="PF02441">
    <property type="entry name" value="Flavoprotein"/>
    <property type="match status" value="1"/>
</dbReference>
<dbReference type="PANTHER" id="PTHR14359:SF6">
    <property type="entry name" value="PHOSPHOPANTOTHENOYLCYSTEINE DECARBOXYLASE"/>
    <property type="match status" value="1"/>
</dbReference>
<feature type="region of interest" description="Disordered" evidence="3">
    <location>
        <begin position="165"/>
        <end position="206"/>
    </location>
</feature>
<protein>
    <recommendedName>
        <fullName evidence="4">Flavoprotein domain-containing protein</fullName>
    </recommendedName>
</protein>
<dbReference type="SUPFAM" id="SSF52507">
    <property type="entry name" value="Homo-oligomeric flavin-containing Cys decarboxylases, HFCD"/>
    <property type="match status" value="1"/>
</dbReference>
<accession>A0ABP0EMV6</accession>
<dbReference type="Proteomes" id="UP001497600">
    <property type="component" value="Chromosome H"/>
</dbReference>
<feature type="region of interest" description="Disordered" evidence="3">
    <location>
        <begin position="122"/>
        <end position="147"/>
    </location>
</feature>
<evidence type="ECO:0000313" key="5">
    <source>
        <dbReference type="EMBL" id="CAK7921583.1"/>
    </source>
</evidence>
<feature type="compositionally biased region" description="Polar residues" evidence="3">
    <location>
        <begin position="124"/>
        <end position="134"/>
    </location>
</feature>
<dbReference type="EMBL" id="OZ004260">
    <property type="protein sequence ID" value="CAK7921583.1"/>
    <property type="molecule type" value="Genomic_DNA"/>
</dbReference>
<organism evidence="5 6">
    <name type="scientific">[Candida] anglica</name>
    <dbReference type="NCBI Taxonomy" id="148631"/>
    <lineage>
        <taxon>Eukaryota</taxon>
        <taxon>Fungi</taxon>
        <taxon>Dikarya</taxon>
        <taxon>Ascomycota</taxon>
        <taxon>Saccharomycotina</taxon>
        <taxon>Pichiomycetes</taxon>
        <taxon>Debaryomycetaceae</taxon>
        <taxon>Kurtzmaniella</taxon>
    </lineage>
</organism>
<dbReference type="InterPro" id="IPR003382">
    <property type="entry name" value="Flavoprotein"/>
</dbReference>
<dbReference type="PANTHER" id="PTHR14359">
    <property type="entry name" value="HOMO-OLIGOMERIC FLAVIN CONTAINING CYS DECARBOXYLASE FAMILY"/>
    <property type="match status" value="1"/>
</dbReference>
<feature type="region of interest" description="Disordered" evidence="3">
    <location>
        <begin position="44"/>
        <end position="67"/>
    </location>
</feature>
<keyword evidence="6" id="KW-1185">Reference proteome</keyword>
<dbReference type="Gene3D" id="3.40.50.1950">
    <property type="entry name" value="Flavin prenyltransferase-like"/>
    <property type="match status" value="1"/>
</dbReference>
<evidence type="ECO:0000256" key="2">
    <source>
        <dbReference type="ARBA" id="ARBA00038350"/>
    </source>
</evidence>
<dbReference type="InterPro" id="IPR036551">
    <property type="entry name" value="Flavin_trans-like"/>
</dbReference>
<keyword evidence="1" id="KW-0173">Coenzyme A biosynthesis</keyword>
<comment type="similarity">
    <text evidence="2">Belongs to the HFCD (homooligomeric flavin containing Cys decarboxylase) superfamily.</text>
</comment>
<evidence type="ECO:0000256" key="1">
    <source>
        <dbReference type="ARBA" id="ARBA00022993"/>
    </source>
</evidence>
<feature type="region of interest" description="Disordered" evidence="3">
    <location>
        <begin position="449"/>
        <end position="536"/>
    </location>
</feature>
<feature type="region of interest" description="Disordered" evidence="3">
    <location>
        <begin position="1"/>
        <end position="32"/>
    </location>
</feature>
<feature type="compositionally biased region" description="Acidic residues" evidence="3">
    <location>
        <begin position="453"/>
        <end position="485"/>
    </location>
</feature>
<sequence>MSNEQHTIASPVPRKSQVAKKTDSEKLLPSLSVKADPNLKSCLSTANLSRGSPQVPSTTTNAPNSNAHQPEHAAFLVQEDFISPIKHGILGDDLTLANTTTLPNRDSPVSILSSAPNSPPFISHGTNLDSTLKSPNGGLLHNVSSPPLSRVSSLRYVNNNNSDKKLIEVTRHRTASPTSSSYTSPQPDEEAGHHFQSDVPMDGFSPPTTVNEKKHLLIAITGCISVHKNILLIIEKLFEFYTHDKLEIQVILTKSAQWFLSEKLHKFEALGVKVWFHDDGWKYFTNKELPLSIKSTKLTPNLLSKYSLAFELQKWTDVLLIAPLSANTMAKMINGLSDNLLTDMLHVWPLPLPPNAANNGNNSSTSGVGNDNTVLTNNLLSPKSIIAALALTNSMYSHPITKRQLAALQETYPNMSILKPVEKCVDVDGNIAMGGMRSWREVVHFVVQKLGEPEVEDDEEDDEDDEEEEEEEEEEEDEEQEELEELEHGERSVEDGTVDEGRGEAGGKDKKSVQRHPDGSDHRIHRSGTVSNKELAEHNKIATINALLNSGIGHLPKE</sequence>
<evidence type="ECO:0000313" key="6">
    <source>
        <dbReference type="Proteomes" id="UP001497600"/>
    </source>
</evidence>
<feature type="compositionally biased region" description="Low complexity" evidence="3">
    <location>
        <begin position="175"/>
        <end position="186"/>
    </location>
</feature>
<gene>
    <name evidence="5" type="ORF">CAAN4_H15984</name>
</gene>
<name>A0ABP0EMV6_9ASCO</name>
<proteinExistence type="inferred from homology"/>
<evidence type="ECO:0000259" key="4">
    <source>
        <dbReference type="Pfam" id="PF02441"/>
    </source>
</evidence>
<feature type="domain" description="Flavoprotein" evidence="4">
    <location>
        <begin position="214"/>
        <end position="450"/>
    </location>
</feature>
<reference evidence="5 6" key="1">
    <citation type="submission" date="2024-01" db="EMBL/GenBank/DDBJ databases">
        <authorList>
            <consortium name="Genoscope - CEA"/>
            <person name="William W."/>
        </authorList>
    </citation>
    <scope>NUCLEOTIDE SEQUENCE [LARGE SCALE GENOMIC DNA]</scope>
    <source>
        <strain evidence="5 6">29B2s-10</strain>
    </source>
</reference>
<evidence type="ECO:0000256" key="3">
    <source>
        <dbReference type="SAM" id="MobiDB-lite"/>
    </source>
</evidence>
<feature type="compositionally biased region" description="Basic and acidic residues" evidence="3">
    <location>
        <begin position="486"/>
        <end position="522"/>
    </location>
</feature>